<organism evidence="1 2">
    <name type="scientific">Candidatus Magasanikbacteria bacterium RIFOXYD1_FULL_40_23</name>
    <dbReference type="NCBI Taxonomy" id="1798705"/>
    <lineage>
        <taxon>Bacteria</taxon>
        <taxon>Candidatus Magasanikiibacteriota</taxon>
    </lineage>
</organism>
<comment type="caution">
    <text evidence="1">The sequence shown here is derived from an EMBL/GenBank/DDBJ whole genome shotgun (WGS) entry which is preliminary data.</text>
</comment>
<evidence type="ECO:0000313" key="2">
    <source>
        <dbReference type="Proteomes" id="UP000176634"/>
    </source>
</evidence>
<dbReference type="Proteomes" id="UP000176634">
    <property type="component" value="Unassembled WGS sequence"/>
</dbReference>
<dbReference type="AlphaFoldDB" id="A0A1F6P9K5"/>
<reference evidence="1 2" key="1">
    <citation type="journal article" date="2016" name="Nat. Commun.">
        <title>Thousands of microbial genomes shed light on interconnected biogeochemical processes in an aquifer system.</title>
        <authorList>
            <person name="Anantharaman K."/>
            <person name="Brown C.T."/>
            <person name="Hug L.A."/>
            <person name="Sharon I."/>
            <person name="Castelle C.J."/>
            <person name="Probst A.J."/>
            <person name="Thomas B.C."/>
            <person name="Singh A."/>
            <person name="Wilkins M.J."/>
            <person name="Karaoz U."/>
            <person name="Brodie E.L."/>
            <person name="Williams K.H."/>
            <person name="Hubbard S.S."/>
            <person name="Banfield J.F."/>
        </authorList>
    </citation>
    <scope>NUCLEOTIDE SEQUENCE [LARGE SCALE GENOMIC DNA]</scope>
</reference>
<dbReference type="EMBL" id="MFRA01000005">
    <property type="protein sequence ID" value="OGH92846.1"/>
    <property type="molecule type" value="Genomic_DNA"/>
</dbReference>
<evidence type="ECO:0000313" key="1">
    <source>
        <dbReference type="EMBL" id="OGH92846.1"/>
    </source>
</evidence>
<proteinExistence type="predicted"/>
<name>A0A1F6P9K5_9BACT</name>
<protein>
    <recommendedName>
        <fullName evidence="3">DUF218 domain-containing protein</fullName>
    </recommendedName>
</protein>
<dbReference type="STRING" id="1798705.A2563_04235"/>
<evidence type="ECO:0008006" key="3">
    <source>
        <dbReference type="Google" id="ProtNLM"/>
    </source>
</evidence>
<sequence>MLQATDPVSEVRSWQLTEDLEMCTELGAHPQVRVPVDDNDPNCLVGGAQLNLEAGKVLIRQHSPQVVVCAYGDRSKYLKDIGGPSESQVMTGVLQKDLVDADLARKPELVIWDPARSKGAHSNTRQEILNVFDLAIELGLERIGFVTVGVHVPRTATFIAKHISTFSKYQHLSPVMFESEEVLLGSSDQWKSRVDTLRNSQAFSRNLTNEFRGTLAALTGKYNAVKEQTK</sequence>
<accession>A0A1F6P9K5</accession>
<gene>
    <name evidence="1" type="ORF">A2563_04235</name>
</gene>